<reference evidence="2 3" key="1">
    <citation type="submission" date="2016-03" db="EMBL/GenBank/DDBJ databases">
        <title>Choanephora cucurbitarum.</title>
        <authorList>
            <person name="Min B."/>
            <person name="Park H."/>
            <person name="Park J.-H."/>
            <person name="Shin H.-D."/>
            <person name="Choi I.-G."/>
        </authorList>
    </citation>
    <scope>NUCLEOTIDE SEQUENCE [LARGE SCALE GENOMIC DNA]</scope>
    <source>
        <strain evidence="2 3">KUS-F28377</strain>
    </source>
</reference>
<dbReference type="AlphaFoldDB" id="A0A1C7NB57"/>
<keyword evidence="3" id="KW-1185">Reference proteome</keyword>
<dbReference type="EMBL" id="LUGH01000314">
    <property type="protein sequence ID" value="OBZ86271.1"/>
    <property type="molecule type" value="Genomic_DNA"/>
</dbReference>
<evidence type="ECO:0000256" key="1">
    <source>
        <dbReference type="SAM" id="Phobius"/>
    </source>
</evidence>
<gene>
    <name evidence="2" type="ORF">A0J61_05686</name>
</gene>
<keyword evidence="1" id="KW-0812">Transmembrane</keyword>
<keyword evidence="1" id="KW-1133">Transmembrane helix</keyword>
<feature type="transmembrane region" description="Helical" evidence="1">
    <location>
        <begin position="658"/>
        <end position="685"/>
    </location>
</feature>
<accession>A0A1C7NB57</accession>
<dbReference type="Proteomes" id="UP000093000">
    <property type="component" value="Unassembled WGS sequence"/>
</dbReference>
<proteinExistence type="predicted"/>
<dbReference type="OrthoDB" id="2377581at2759"/>
<dbReference type="STRING" id="101091.A0A1C7NB57"/>
<evidence type="ECO:0008006" key="4">
    <source>
        <dbReference type="Google" id="ProtNLM"/>
    </source>
</evidence>
<organism evidence="2 3">
    <name type="scientific">Choanephora cucurbitarum</name>
    <dbReference type="NCBI Taxonomy" id="101091"/>
    <lineage>
        <taxon>Eukaryota</taxon>
        <taxon>Fungi</taxon>
        <taxon>Fungi incertae sedis</taxon>
        <taxon>Mucoromycota</taxon>
        <taxon>Mucoromycotina</taxon>
        <taxon>Mucoromycetes</taxon>
        <taxon>Mucorales</taxon>
        <taxon>Mucorineae</taxon>
        <taxon>Choanephoraceae</taxon>
        <taxon>Choanephoroideae</taxon>
        <taxon>Choanephora</taxon>
    </lineage>
</organism>
<dbReference type="InParanoid" id="A0A1C7NB57"/>
<protein>
    <recommendedName>
        <fullName evidence="4">Ion transport domain-containing protein</fullName>
    </recommendedName>
</protein>
<keyword evidence="1" id="KW-0472">Membrane</keyword>
<comment type="caution">
    <text evidence="2">The sequence shown here is derived from an EMBL/GenBank/DDBJ whole genome shotgun (WGS) entry which is preliminary data.</text>
</comment>
<evidence type="ECO:0000313" key="3">
    <source>
        <dbReference type="Proteomes" id="UP000093000"/>
    </source>
</evidence>
<evidence type="ECO:0000313" key="2">
    <source>
        <dbReference type="EMBL" id="OBZ86271.1"/>
    </source>
</evidence>
<sequence>MKEWRNGWPLPFITFRKQPQEQYVFDRPEMIATYAAMEKGAIRLHSFRIEFEREVPSDRITYALDQKVQSHLLEPIGATRYFDESEYDGLHQISVEESIADVYFTIQISNRQEIHCSFKIQEQLYCIVIRADILELWTRNSIDGTKYEDLSKRKRNRMDLSFEDVFFDGEMIFARSFKFPRGTLYAGDKAGFSVQNFNKILCSEDLPSAEELSKSIQIFQGGPSDNIIVRLFLHSPESKRIEDIYIPMLFPAKLINRYYGQEWYHYYVFENACEALKYFDDNTLNYEPDHPEYDYSSGLSMKKGRKDQILRMIAKCLDYLADTKSNLFVWMRGSDTLSLLASFPEGRDILFAIVQKEGLSITLFNRLYPDKNITSTNALTILINELDFGLYRLLLNKIIQGAQSYFGDTLSFCITNALVLLQLQGNKELLSKTMNSLDFIPVIDDFEFSEIEVESFKKFDFSIEQGLIQDPDVFRNTFIDSEQIETIGLYYAKLRSLWSAMMRKISLILNSLFAKQVDIPSKTSSKAKSSTGNYIRLCAVPLSYFNSYLNRSSDVWSLCDSIQTYRRSSLFISMATDSSKYTMFDEVLLRQEEDSYFEEEYTGTITTSMNGIEANNTVTFFDGGSNDFTDIFKSFKDVWFLIYGIWDPINKGESANNVMAMILSIVFSFIVLLLFFNIVIGFMSASIEEVLKHGRKVWLNHFRDVIVEIEQSWCSDSERRDYRNNPARLYYAATEQEIRNQQKILMEESDMLQKEYLASLSKDSVYYSIVEGS</sequence>
<name>A0A1C7NB57_9FUNG</name>